<feature type="transmembrane region" description="Helical" evidence="11">
    <location>
        <begin position="423"/>
        <end position="442"/>
    </location>
</feature>
<evidence type="ECO:0000256" key="4">
    <source>
        <dbReference type="ARBA" id="ARBA00022989"/>
    </source>
</evidence>
<dbReference type="EMBL" id="JAGHKO010000001">
    <property type="protein sequence ID" value="MBO9199391.1"/>
    <property type="molecule type" value="Genomic_DNA"/>
</dbReference>
<dbReference type="PROSITE" id="PS51371">
    <property type="entry name" value="CBS"/>
    <property type="match status" value="1"/>
</dbReference>
<evidence type="ECO:0000256" key="8">
    <source>
        <dbReference type="ARBA" id="ARBA00023214"/>
    </source>
</evidence>
<keyword evidence="4 11" id="KW-1133">Transmembrane helix</keyword>
<dbReference type="PRINTS" id="PR00762">
    <property type="entry name" value="CLCHANNEL"/>
</dbReference>
<feature type="domain" description="CBS" evidence="12">
    <location>
        <begin position="539"/>
        <end position="596"/>
    </location>
</feature>
<accession>A0ABS3YQ74</accession>
<feature type="transmembrane region" description="Helical" evidence="11">
    <location>
        <begin position="331"/>
        <end position="353"/>
    </location>
</feature>
<evidence type="ECO:0000313" key="14">
    <source>
        <dbReference type="Proteomes" id="UP000677244"/>
    </source>
</evidence>
<evidence type="ECO:0000256" key="11">
    <source>
        <dbReference type="SAM" id="Phobius"/>
    </source>
</evidence>
<keyword evidence="10" id="KW-0129">CBS domain</keyword>
<evidence type="ECO:0000256" key="7">
    <source>
        <dbReference type="ARBA" id="ARBA00023173"/>
    </source>
</evidence>
<dbReference type="RefSeq" id="WP_209137457.1">
    <property type="nucleotide sequence ID" value="NZ_JAGHKO010000001.1"/>
</dbReference>
<feature type="transmembrane region" description="Helical" evidence="11">
    <location>
        <begin position="259"/>
        <end position="282"/>
    </location>
</feature>
<dbReference type="Proteomes" id="UP000677244">
    <property type="component" value="Unassembled WGS sequence"/>
</dbReference>
<keyword evidence="5" id="KW-0406">Ion transport</keyword>
<evidence type="ECO:0000313" key="13">
    <source>
        <dbReference type="EMBL" id="MBO9199391.1"/>
    </source>
</evidence>
<feature type="transmembrane region" description="Helical" evidence="11">
    <location>
        <begin position="359"/>
        <end position="381"/>
    </location>
</feature>
<dbReference type="SMART" id="SM00116">
    <property type="entry name" value="CBS"/>
    <property type="match status" value="2"/>
</dbReference>
<keyword evidence="9" id="KW-0407">Ion channel</keyword>
<dbReference type="PANTHER" id="PTHR43427:SF6">
    <property type="entry name" value="CHLORIDE CHANNEL PROTEIN CLC-E"/>
    <property type="match status" value="1"/>
</dbReference>
<feature type="transmembrane region" description="Helical" evidence="11">
    <location>
        <begin position="44"/>
        <end position="67"/>
    </location>
</feature>
<dbReference type="Gene3D" id="1.10.3080.10">
    <property type="entry name" value="Clc chloride channel"/>
    <property type="match status" value="1"/>
</dbReference>
<keyword evidence="2" id="KW-0813">Transport</keyword>
<dbReference type="Gene3D" id="3.10.580.10">
    <property type="entry name" value="CBS-domain"/>
    <property type="match status" value="1"/>
</dbReference>
<name>A0ABS3YQ74_9BACT</name>
<dbReference type="InterPro" id="IPR046342">
    <property type="entry name" value="CBS_dom_sf"/>
</dbReference>
<keyword evidence="8" id="KW-0868">Chloride</keyword>
<comment type="subcellular location">
    <subcellularLocation>
        <location evidence="1">Membrane</location>
        <topology evidence="1">Multi-pass membrane protein</topology>
    </subcellularLocation>
</comment>
<feature type="transmembrane region" description="Helical" evidence="11">
    <location>
        <begin position="393"/>
        <end position="417"/>
    </location>
</feature>
<keyword evidence="3 11" id="KW-0812">Transmembrane</keyword>
<keyword evidence="14" id="KW-1185">Reference proteome</keyword>
<evidence type="ECO:0000256" key="6">
    <source>
        <dbReference type="ARBA" id="ARBA00023136"/>
    </source>
</evidence>
<evidence type="ECO:0000256" key="3">
    <source>
        <dbReference type="ARBA" id="ARBA00022692"/>
    </source>
</evidence>
<feature type="transmembrane region" description="Helical" evidence="11">
    <location>
        <begin position="294"/>
        <end position="319"/>
    </location>
</feature>
<dbReference type="InterPro" id="IPR000644">
    <property type="entry name" value="CBS_dom"/>
</dbReference>
<dbReference type="CDD" id="cd02205">
    <property type="entry name" value="CBS_pair_SF"/>
    <property type="match status" value="1"/>
</dbReference>
<gene>
    <name evidence="13" type="ORF">J7I42_03875</name>
</gene>
<keyword evidence="7" id="KW-0869">Chloride channel</keyword>
<reference evidence="13 14" key="1">
    <citation type="submission" date="2021-03" db="EMBL/GenBank/DDBJ databases">
        <title>Assistant Professor.</title>
        <authorList>
            <person name="Huq M.A."/>
        </authorList>
    </citation>
    <scope>NUCLEOTIDE SEQUENCE [LARGE SCALE GENOMIC DNA]</scope>
    <source>
        <strain evidence="13 14">MAH-29</strain>
    </source>
</reference>
<dbReference type="CDD" id="cd00400">
    <property type="entry name" value="Voltage_gated_ClC"/>
    <property type="match status" value="1"/>
</dbReference>
<evidence type="ECO:0000256" key="9">
    <source>
        <dbReference type="ARBA" id="ARBA00023303"/>
    </source>
</evidence>
<protein>
    <submittedName>
        <fullName evidence="13">Chloride channel protein</fullName>
    </submittedName>
</protein>
<sequence length="633" mass="67273">MDHSAKHSHNRIPISVSLDETMSLNDMNQAQAGNKKRLAVMSGFAVAVAVCISFIAKGLVYLINIFTNLAFHHQWSVEPGNPGSHHYGLFVIIIPAIGGLIVGLMALYGSKAIRGHGIPEAMEQILTNNSKIRPSITYLKPLSSAISIGTGGPFGAEGPIIATGGALGSTIGQLFRISAYERKILLTAGATAGMSAIFGSPVAAIFLAIELLLFEFSPRSIIPVALACITGAAGHHLLFESGPVFPSPVLEAPSNMALITYSMIGVLIGLLAAGVTKLVYLIEDAFEKLPIHWAWWPAIGGLAVGIVGYFAPYTLGVGYENITHVLSGQMTLQLIVSLAVMKFISWAIALGSGTSGGTLAPLLTIGGATGAALGIGAMAIFPQAGISVSMAALIGMSAMFAGASRALLTSIIFAIETTGQENALLPLLAGCIAAYIVSYFLMEHTIMTEKIARRGVKTPDIYQPDVLEKIMVEQVLSDATVINGNTTINEVRSWLAQQKDQQRNYYIVVNNEGIFKGIVSASNLFSMHHEISQPIETLIKRKATVISPRNTLKTAVQLMASENVDVLPVVDRTNNNVLGVLSYSDILSGYRQMAEEGQGTITISLKRRTLKMLVHGKKGMAVLKPTPKKEADV</sequence>
<comment type="caution">
    <text evidence="13">The sequence shown here is derived from an EMBL/GenBank/DDBJ whole genome shotgun (WGS) entry which is preliminary data.</text>
</comment>
<evidence type="ECO:0000256" key="2">
    <source>
        <dbReference type="ARBA" id="ARBA00022448"/>
    </source>
</evidence>
<proteinExistence type="predicted"/>
<evidence type="ECO:0000256" key="1">
    <source>
        <dbReference type="ARBA" id="ARBA00004141"/>
    </source>
</evidence>
<evidence type="ECO:0000259" key="12">
    <source>
        <dbReference type="PROSITE" id="PS51371"/>
    </source>
</evidence>
<dbReference type="Pfam" id="PF00654">
    <property type="entry name" value="Voltage_CLC"/>
    <property type="match status" value="1"/>
</dbReference>
<dbReference type="InterPro" id="IPR050368">
    <property type="entry name" value="ClC-type_chloride_channel"/>
</dbReference>
<evidence type="ECO:0000256" key="5">
    <source>
        <dbReference type="ARBA" id="ARBA00023065"/>
    </source>
</evidence>
<feature type="transmembrane region" description="Helical" evidence="11">
    <location>
        <begin position="87"/>
        <end position="108"/>
    </location>
</feature>
<dbReference type="SUPFAM" id="SSF81340">
    <property type="entry name" value="Clc chloride channel"/>
    <property type="match status" value="1"/>
</dbReference>
<keyword evidence="6 11" id="KW-0472">Membrane</keyword>
<dbReference type="Pfam" id="PF00571">
    <property type="entry name" value="CBS"/>
    <property type="match status" value="1"/>
</dbReference>
<feature type="transmembrane region" description="Helical" evidence="11">
    <location>
        <begin position="184"/>
        <end position="209"/>
    </location>
</feature>
<organism evidence="13 14">
    <name type="scientific">Niastella soli</name>
    <dbReference type="NCBI Taxonomy" id="2821487"/>
    <lineage>
        <taxon>Bacteria</taxon>
        <taxon>Pseudomonadati</taxon>
        <taxon>Bacteroidota</taxon>
        <taxon>Chitinophagia</taxon>
        <taxon>Chitinophagales</taxon>
        <taxon>Chitinophagaceae</taxon>
        <taxon>Niastella</taxon>
    </lineage>
</organism>
<dbReference type="SUPFAM" id="SSF54631">
    <property type="entry name" value="CBS-domain pair"/>
    <property type="match status" value="1"/>
</dbReference>
<evidence type="ECO:0000256" key="10">
    <source>
        <dbReference type="PROSITE-ProRule" id="PRU00703"/>
    </source>
</evidence>
<dbReference type="InterPro" id="IPR014743">
    <property type="entry name" value="Cl-channel_core"/>
</dbReference>
<dbReference type="PANTHER" id="PTHR43427">
    <property type="entry name" value="CHLORIDE CHANNEL PROTEIN CLC-E"/>
    <property type="match status" value="1"/>
</dbReference>
<dbReference type="InterPro" id="IPR001807">
    <property type="entry name" value="ClC"/>
</dbReference>